<feature type="compositionally biased region" description="Basic and acidic residues" evidence="1">
    <location>
        <begin position="498"/>
        <end position="558"/>
    </location>
</feature>
<feature type="compositionally biased region" description="Polar residues" evidence="1">
    <location>
        <begin position="86"/>
        <end position="99"/>
    </location>
</feature>
<dbReference type="EMBL" id="JAQQWN010000004">
    <property type="protein sequence ID" value="KAK8089662.1"/>
    <property type="molecule type" value="Genomic_DNA"/>
</dbReference>
<keyword evidence="3" id="KW-1185">Reference proteome</keyword>
<feature type="region of interest" description="Disordered" evidence="1">
    <location>
        <begin position="306"/>
        <end position="413"/>
    </location>
</feature>
<organism evidence="2 3">
    <name type="scientific">Apiospora hydei</name>
    <dbReference type="NCBI Taxonomy" id="1337664"/>
    <lineage>
        <taxon>Eukaryota</taxon>
        <taxon>Fungi</taxon>
        <taxon>Dikarya</taxon>
        <taxon>Ascomycota</taxon>
        <taxon>Pezizomycotina</taxon>
        <taxon>Sordariomycetes</taxon>
        <taxon>Xylariomycetidae</taxon>
        <taxon>Amphisphaeriales</taxon>
        <taxon>Apiosporaceae</taxon>
        <taxon>Apiospora</taxon>
    </lineage>
</organism>
<gene>
    <name evidence="2" type="ORF">PG997_004623</name>
</gene>
<feature type="compositionally biased region" description="Polar residues" evidence="1">
    <location>
        <begin position="374"/>
        <end position="402"/>
    </location>
</feature>
<feature type="compositionally biased region" description="Basic and acidic residues" evidence="1">
    <location>
        <begin position="154"/>
        <end position="163"/>
    </location>
</feature>
<protein>
    <submittedName>
        <fullName evidence="2">Uncharacterized protein</fullName>
    </submittedName>
</protein>
<evidence type="ECO:0000313" key="2">
    <source>
        <dbReference type="EMBL" id="KAK8089662.1"/>
    </source>
</evidence>
<feature type="region of interest" description="Disordered" evidence="1">
    <location>
        <begin position="487"/>
        <end position="575"/>
    </location>
</feature>
<feature type="region of interest" description="Disordered" evidence="1">
    <location>
        <begin position="439"/>
        <end position="467"/>
    </location>
</feature>
<feature type="compositionally biased region" description="Basic and acidic residues" evidence="1">
    <location>
        <begin position="443"/>
        <end position="457"/>
    </location>
</feature>
<dbReference type="RefSeq" id="XP_066672556.1">
    <property type="nucleotide sequence ID" value="XM_066808938.1"/>
</dbReference>
<dbReference type="GeneID" id="92041998"/>
<comment type="caution">
    <text evidence="2">The sequence shown here is derived from an EMBL/GenBank/DDBJ whole genome shotgun (WGS) entry which is preliminary data.</text>
</comment>
<evidence type="ECO:0000313" key="3">
    <source>
        <dbReference type="Proteomes" id="UP001433268"/>
    </source>
</evidence>
<feature type="compositionally biased region" description="Basic and acidic residues" evidence="1">
    <location>
        <begin position="403"/>
        <end position="413"/>
    </location>
</feature>
<sequence length="872" mass="98078">MVQNWLAQSTFATQDYPTVSEGHIGPTNTHRHHDLHEQRHSRPLQRHPRSSALPRPLVSPLEAGARLRSPPQGFERPPNSHKRALSDSSILSVGKNQRLLSPKNRQDDPHHASAFHGQTPAELSRRLEVIVDGSGSDEPASPTPAYRAKKPRNKTRDDKYEHKKDRHRSSKPVEDRPRPKSSKRKKEEKKRALTSSKNVMSNWASKAVLNDRITQPIKPGIFQNGREANRKPVQDLVFSDMHFLQDGKGSTKPKPLSERRLRELESQQKEMKEVSSFFLSAAAPVEVPDTDAGHPGELNQETLRRLQENSASSARRYSASKSSQSEPSASREHYLGEQVLQRYRDCDSSGRDIDRDRRSQDDHHRAVSSRDSKPTTYFSWSTSPSRSPIRTNGSISQYSSGMNDRRTTTPETVRRALVDSGIFRGTGIAAYDQDYVSTNSKATTDEDRSGTESRGNEDTPSEDDLGRHEIIKRLEVLLPPAWRVDHGQTDQYLPSKQRLPEDDPGPVRDPAEKRQYLRSTTEDFRKDAAESAKIKLRNERLAQGNTDDRRDPQCRSRPSENANRHTACLAGSDNDDQLSITSRDLMPPPPLPHNLSWPWLGGTEKRTTATGPDTKYYPNSKELSAAARVIAQHANINENVGSKFLDGAGRDTSTERSSQYGITPMQTASWVASSPKPPTPSLTTDTTISRLSSTPPCDVHHLVGKGHFPTASQVRPAQPQESIAEFIARIEREADDISPTPMTGHHETREVVSSTPDTRFVGEGDAEIETTDFGDVFDGDMGYSSSLKPEKQPLRLPPQRASYWMDEGRLTNRELDETVYVANYECPRSEYGYQGRTENGLELPRTLNQRRLSDDKDFEMPSFWGPNNFMQF</sequence>
<feature type="region of interest" description="Disordered" evidence="1">
    <location>
        <begin position="737"/>
        <end position="761"/>
    </location>
</feature>
<feature type="compositionally biased region" description="Basic and acidic residues" evidence="1">
    <location>
        <begin position="342"/>
        <end position="373"/>
    </location>
</feature>
<feature type="compositionally biased region" description="Basic and acidic residues" evidence="1">
    <location>
        <begin position="255"/>
        <end position="268"/>
    </location>
</feature>
<feature type="region of interest" description="Disordered" evidence="1">
    <location>
        <begin position="244"/>
        <end position="268"/>
    </location>
</feature>
<accession>A0ABR1X2M2</accession>
<proteinExistence type="predicted"/>
<dbReference type="Proteomes" id="UP001433268">
    <property type="component" value="Unassembled WGS sequence"/>
</dbReference>
<feature type="compositionally biased region" description="Basic residues" evidence="1">
    <location>
        <begin position="179"/>
        <end position="188"/>
    </location>
</feature>
<feature type="compositionally biased region" description="Low complexity" evidence="1">
    <location>
        <begin position="310"/>
        <end position="328"/>
    </location>
</feature>
<name>A0ABR1X2M2_9PEZI</name>
<evidence type="ECO:0000256" key="1">
    <source>
        <dbReference type="SAM" id="MobiDB-lite"/>
    </source>
</evidence>
<feature type="region of interest" description="Disordered" evidence="1">
    <location>
        <begin position="17"/>
        <end position="199"/>
    </location>
</feature>
<feature type="region of interest" description="Disordered" evidence="1">
    <location>
        <begin position="668"/>
        <end position="692"/>
    </location>
</feature>
<reference evidence="2 3" key="1">
    <citation type="submission" date="2023-01" db="EMBL/GenBank/DDBJ databases">
        <title>Analysis of 21 Apiospora genomes using comparative genomics revels a genus with tremendous synthesis potential of carbohydrate active enzymes and secondary metabolites.</title>
        <authorList>
            <person name="Sorensen T."/>
        </authorList>
    </citation>
    <scope>NUCLEOTIDE SEQUENCE [LARGE SCALE GENOMIC DNA]</scope>
    <source>
        <strain evidence="2 3">CBS 114990</strain>
    </source>
</reference>